<keyword evidence="4" id="KW-1185">Reference proteome</keyword>
<feature type="transmembrane region" description="Helical" evidence="2">
    <location>
        <begin position="30"/>
        <end position="53"/>
    </location>
</feature>
<evidence type="ECO:0008006" key="5">
    <source>
        <dbReference type="Google" id="ProtNLM"/>
    </source>
</evidence>
<name>A0A916S022_9BACT</name>
<feature type="transmembrane region" description="Helical" evidence="2">
    <location>
        <begin position="268"/>
        <end position="289"/>
    </location>
</feature>
<keyword evidence="2" id="KW-0812">Transmembrane</keyword>
<evidence type="ECO:0000256" key="2">
    <source>
        <dbReference type="SAM" id="Phobius"/>
    </source>
</evidence>
<feature type="transmembrane region" description="Helical" evidence="2">
    <location>
        <begin position="92"/>
        <end position="110"/>
    </location>
</feature>
<feature type="transmembrane region" description="Helical" evidence="2">
    <location>
        <begin position="358"/>
        <end position="377"/>
    </location>
</feature>
<dbReference type="Proteomes" id="UP000648801">
    <property type="component" value="Unassembled WGS sequence"/>
</dbReference>
<keyword evidence="2" id="KW-0472">Membrane</keyword>
<dbReference type="AlphaFoldDB" id="A0A916S022"/>
<accession>A0A916S022</accession>
<feature type="region of interest" description="Disordered" evidence="1">
    <location>
        <begin position="1"/>
        <end position="22"/>
    </location>
</feature>
<dbReference type="InterPro" id="IPR036259">
    <property type="entry name" value="MFS_trans_sf"/>
</dbReference>
<evidence type="ECO:0000256" key="1">
    <source>
        <dbReference type="SAM" id="MobiDB-lite"/>
    </source>
</evidence>
<comment type="caution">
    <text evidence="3">The sequence shown here is derived from an EMBL/GenBank/DDBJ whole genome shotgun (WGS) entry which is preliminary data.</text>
</comment>
<sequence>MQKADAGASAAESDLSESVPGRSSERPWTFALLIAPVAVLSNGVISGVLSYLLRQQGVGSARGAAIISLLNLPQTTYFLWSPITDFWMLRRNWLILGSVTSSALLIVAFHQKNLATSTAVTLLFISACLCQLVVASCGGMMGTLHAEVTRRSASSFYQAGSLAFGALGIFVLASLAGKYSLGTLGWITAGLICLPALLAFAAPRQDFIQTSGLSDAMARLWSEFKVTFVRWQAIPYTLCMLFPMASGAAIGLLPGLAVDYGLSGQQVAWMNGLGGAVLTAAGAMAATLVPARVSAPVAYLTSAVINAATLLILGLGPMHPATYFAGVTLYLFTIGACYALFTAVVLEFLGASGKSGSGRYSIINALGNVPVVYMIFLDGKGYGRWGTRGLPLTEAIVGTVGAVILLSWFLTRRRQAAS</sequence>
<organism evidence="3 4">
    <name type="scientific">Edaphobacter acidisoli</name>
    <dbReference type="NCBI Taxonomy" id="2040573"/>
    <lineage>
        <taxon>Bacteria</taxon>
        <taxon>Pseudomonadati</taxon>
        <taxon>Acidobacteriota</taxon>
        <taxon>Terriglobia</taxon>
        <taxon>Terriglobales</taxon>
        <taxon>Acidobacteriaceae</taxon>
        <taxon>Edaphobacter</taxon>
    </lineage>
</organism>
<feature type="transmembrane region" description="Helical" evidence="2">
    <location>
        <begin position="122"/>
        <end position="144"/>
    </location>
</feature>
<reference evidence="3" key="2">
    <citation type="submission" date="2020-09" db="EMBL/GenBank/DDBJ databases">
        <authorList>
            <person name="Sun Q."/>
            <person name="Zhou Y."/>
        </authorList>
    </citation>
    <scope>NUCLEOTIDE SEQUENCE</scope>
    <source>
        <strain evidence="3">CGMCC 1.15447</strain>
    </source>
</reference>
<dbReference type="SUPFAM" id="SSF103473">
    <property type="entry name" value="MFS general substrate transporter"/>
    <property type="match status" value="1"/>
</dbReference>
<feature type="transmembrane region" description="Helical" evidence="2">
    <location>
        <begin position="321"/>
        <end position="346"/>
    </location>
</feature>
<keyword evidence="2" id="KW-1133">Transmembrane helix</keyword>
<reference evidence="3" key="1">
    <citation type="journal article" date="2014" name="Int. J. Syst. Evol. Microbiol.">
        <title>Complete genome sequence of Corynebacterium casei LMG S-19264T (=DSM 44701T), isolated from a smear-ripened cheese.</title>
        <authorList>
            <consortium name="US DOE Joint Genome Institute (JGI-PGF)"/>
            <person name="Walter F."/>
            <person name="Albersmeier A."/>
            <person name="Kalinowski J."/>
            <person name="Ruckert C."/>
        </authorList>
    </citation>
    <scope>NUCLEOTIDE SEQUENCE</scope>
    <source>
        <strain evidence="3">CGMCC 1.15447</strain>
    </source>
</reference>
<protein>
    <recommendedName>
        <fullName evidence="5">MFS transporter</fullName>
    </recommendedName>
</protein>
<dbReference type="RefSeq" id="WP_188760120.1">
    <property type="nucleotide sequence ID" value="NZ_BMJB01000002.1"/>
</dbReference>
<dbReference type="EMBL" id="BMJB01000002">
    <property type="protein sequence ID" value="GGA74805.1"/>
    <property type="molecule type" value="Genomic_DNA"/>
</dbReference>
<evidence type="ECO:0000313" key="4">
    <source>
        <dbReference type="Proteomes" id="UP000648801"/>
    </source>
</evidence>
<evidence type="ECO:0000313" key="3">
    <source>
        <dbReference type="EMBL" id="GGA74805.1"/>
    </source>
</evidence>
<dbReference type="Gene3D" id="1.20.1250.20">
    <property type="entry name" value="MFS general substrate transporter like domains"/>
    <property type="match status" value="1"/>
</dbReference>
<feature type="transmembrane region" description="Helical" evidence="2">
    <location>
        <begin position="156"/>
        <end position="177"/>
    </location>
</feature>
<feature type="transmembrane region" description="Helical" evidence="2">
    <location>
        <begin position="183"/>
        <end position="202"/>
    </location>
</feature>
<feature type="transmembrane region" description="Helical" evidence="2">
    <location>
        <begin position="296"/>
        <end position="315"/>
    </location>
</feature>
<proteinExistence type="predicted"/>
<feature type="transmembrane region" description="Helical" evidence="2">
    <location>
        <begin position="389"/>
        <end position="410"/>
    </location>
</feature>
<gene>
    <name evidence="3" type="ORF">GCM10011507_27760</name>
</gene>
<feature type="transmembrane region" description="Helical" evidence="2">
    <location>
        <begin position="233"/>
        <end position="256"/>
    </location>
</feature>